<dbReference type="OrthoDB" id="2407873at2759"/>
<keyword evidence="2" id="KW-1185">Reference proteome</keyword>
<name>A0A9P6FQX3_9FUNG</name>
<sequence>MAVLQPVQAAMRIYGEVTVSSFLNTMSITLYDNGSDRVRNGVVTTAFDGWSSYIEGSDGYRIRAWWSSRNEITFDWSRPGFSDTLSCRAPCRRDCVGGGSRFDPKQCVSYCDYSCWYY</sequence>
<dbReference type="Proteomes" id="UP000780801">
    <property type="component" value="Unassembled WGS sequence"/>
</dbReference>
<dbReference type="EMBL" id="JAABOA010002527">
    <property type="protein sequence ID" value="KAF9579739.1"/>
    <property type="molecule type" value="Genomic_DNA"/>
</dbReference>
<evidence type="ECO:0000313" key="1">
    <source>
        <dbReference type="EMBL" id="KAF9579739.1"/>
    </source>
</evidence>
<comment type="caution">
    <text evidence="1">The sequence shown here is derived from an EMBL/GenBank/DDBJ whole genome shotgun (WGS) entry which is preliminary data.</text>
</comment>
<proteinExistence type="predicted"/>
<evidence type="ECO:0000313" key="2">
    <source>
        <dbReference type="Proteomes" id="UP000780801"/>
    </source>
</evidence>
<reference evidence="1" key="1">
    <citation type="journal article" date="2020" name="Fungal Divers.">
        <title>Resolving the Mortierellaceae phylogeny through synthesis of multi-gene phylogenetics and phylogenomics.</title>
        <authorList>
            <person name="Vandepol N."/>
            <person name="Liber J."/>
            <person name="Desiro A."/>
            <person name="Na H."/>
            <person name="Kennedy M."/>
            <person name="Barry K."/>
            <person name="Grigoriev I.V."/>
            <person name="Miller A.N."/>
            <person name="O'Donnell K."/>
            <person name="Stajich J.E."/>
            <person name="Bonito G."/>
        </authorList>
    </citation>
    <scope>NUCLEOTIDE SEQUENCE</scope>
    <source>
        <strain evidence="1">KOD1015</strain>
    </source>
</reference>
<protein>
    <submittedName>
        <fullName evidence="1">Uncharacterized protein</fullName>
    </submittedName>
</protein>
<gene>
    <name evidence="1" type="ORF">BGW38_003881</name>
</gene>
<dbReference type="AlphaFoldDB" id="A0A9P6FQX3"/>
<accession>A0A9P6FQX3</accession>
<organism evidence="1 2">
    <name type="scientific">Lunasporangiospora selenospora</name>
    <dbReference type="NCBI Taxonomy" id="979761"/>
    <lineage>
        <taxon>Eukaryota</taxon>
        <taxon>Fungi</taxon>
        <taxon>Fungi incertae sedis</taxon>
        <taxon>Mucoromycota</taxon>
        <taxon>Mortierellomycotina</taxon>
        <taxon>Mortierellomycetes</taxon>
        <taxon>Mortierellales</taxon>
        <taxon>Mortierellaceae</taxon>
        <taxon>Lunasporangiospora</taxon>
    </lineage>
</organism>